<accession>A0A0A9BA50</accession>
<evidence type="ECO:0000256" key="1">
    <source>
        <dbReference type="SAM" id="MobiDB-lite"/>
    </source>
</evidence>
<proteinExistence type="predicted"/>
<reference evidence="2" key="2">
    <citation type="journal article" date="2015" name="Data Brief">
        <title>Shoot transcriptome of the giant reed, Arundo donax.</title>
        <authorList>
            <person name="Barrero R.A."/>
            <person name="Guerrero F.D."/>
            <person name="Moolhuijzen P."/>
            <person name="Goolsby J.A."/>
            <person name="Tidwell J."/>
            <person name="Bellgard S.E."/>
            <person name="Bellgard M.I."/>
        </authorList>
    </citation>
    <scope>NUCLEOTIDE SEQUENCE</scope>
    <source>
        <tissue evidence="2">Shoot tissue taken approximately 20 cm above the soil surface</tissue>
    </source>
</reference>
<sequence>MDLRGRRRQGWRGGRYPVGEPSHAEKTTCSTDRLLSERERERERGLGWGGHGPCDKKLDWIQFSCLTLYFIASSH</sequence>
<dbReference type="EMBL" id="GBRH01237699">
    <property type="protein sequence ID" value="JAD60196.1"/>
    <property type="molecule type" value="Transcribed_RNA"/>
</dbReference>
<organism evidence="2">
    <name type="scientific">Arundo donax</name>
    <name type="common">Giant reed</name>
    <name type="synonym">Donax arundinaceus</name>
    <dbReference type="NCBI Taxonomy" id="35708"/>
    <lineage>
        <taxon>Eukaryota</taxon>
        <taxon>Viridiplantae</taxon>
        <taxon>Streptophyta</taxon>
        <taxon>Embryophyta</taxon>
        <taxon>Tracheophyta</taxon>
        <taxon>Spermatophyta</taxon>
        <taxon>Magnoliopsida</taxon>
        <taxon>Liliopsida</taxon>
        <taxon>Poales</taxon>
        <taxon>Poaceae</taxon>
        <taxon>PACMAD clade</taxon>
        <taxon>Arundinoideae</taxon>
        <taxon>Arundineae</taxon>
        <taxon>Arundo</taxon>
    </lineage>
</organism>
<reference evidence="2" key="1">
    <citation type="submission" date="2014-09" db="EMBL/GenBank/DDBJ databases">
        <authorList>
            <person name="Magalhaes I.L.F."/>
            <person name="Oliveira U."/>
            <person name="Santos F.R."/>
            <person name="Vidigal T.H.D.A."/>
            <person name="Brescovit A.D."/>
            <person name="Santos A.J."/>
        </authorList>
    </citation>
    <scope>NUCLEOTIDE SEQUENCE</scope>
    <source>
        <tissue evidence="2">Shoot tissue taken approximately 20 cm above the soil surface</tissue>
    </source>
</reference>
<feature type="compositionally biased region" description="Basic residues" evidence="1">
    <location>
        <begin position="1"/>
        <end position="10"/>
    </location>
</feature>
<feature type="region of interest" description="Disordered" evidence="1">
    <location>
        <begin position="1"/>
        <end position="36"/>
    </location>
</feature>
<protein>
    <submittedName>
        <fullName evidence="2">Uncharacterized protein</fullName>
    </submittedName>
</protein>
<evidence type="ECO:0000313" key="2">
    <source>
        <dbReference type="EMBL" id="JAD60196.1"/>
    </source>
</evidence>
<name>A0A0A9BA50_ARUDO</name>
<dbReference type="AlphaFoldDB" id="A0A0A9BA50"/>